<dbReference type="AlphaFoldDB" id="A0A176VPE3"/>
<dbReference type="PROSITE" id="PS00136">
    <property type="entry name" value="SUBTILASE_ASP"/>
    <property type="match status" value="1"/>
</dbReference>
<dbReference type="InterPro" id="IPR015500">
    <property type="entry name" value="Peptidase_S8_subtilisin-rel"/>
</dbReference>
<dbReference type="InterPro" id="IPR041469">
    <property type="entry name" value="Subtilisin-like_FN3"/>
</dbReference>
<dbReference type="InterPro" id="IPR010259">
    <property type="entry name" value="S8pro/Inhibitor_I9"/>
</dbReference>
<dbReference type="Gene3D" id="3.50.30.30">
    <property type="match status" value="1"/>
</dbReference>
<comment type="similarity">
    <text evidence="2 8 9">Belongs to the peptidase S8 family.</text>
</comment>
<dbReference type="PROSITE" id="PS51892">
    <property type="entry name" value="SUBTILASE"/>
    <property type="match status" value="1"/>
</dbReference>
<dbReference type="InterPro" id="IPR036852">
    <property type="entry name" value="Peptidase_S8/S53_dom_sf"/>
</dbReference>
<evidence type="ECO:0000256" key="1">
    <source>
        <dbReference type="ARBA" id="ARBA00004613"/>
    </source>
</evidence>
<gene>
    <name evidence="15" type="ORF">AXG93_1175s1620</name>
    <name evidence="14" type="ORF">Mp_6g08100</name>
</gene>
<dbReference type="GO" id="GO:0004252">
    <property type="term" value="F:serine-type endopeptidase activity"/>
    <property type="evidence" value="ECO:0007669"/>
    <property type="project" value="UniProtKB-UniRule"/>
</dbReference>
<dbReference type="EMBL" id="LVLJ01003272">
    <property type="protein sequence ID" value="OAE22151.1"/>
    <property type="molecule type" value="Genomic_DNA"/>
</dbReference>
<evidence type="ECO:0000313" key="14">
    <source>
        <dbReference type="EMBL" id="BBN14002.1"/>
    </source>
</evidence>
<evidence type="ECO:0000259" key="11">
    <source>
        <dbReference type="Pfam" id="PF00082"/>
    </source>
</evidence>
<dbReference type="Gene3D" id="3.40.50.200">
    <property type="entry name" value="Peptidase S8/S53 domain"/>
    <property type="match status" value="1"/>
</dbReference>
<dbReference type="Pfam" id="PF17766">
    <property type="entry name" value="fn3_6"/>
    <property type="match status" value="1"/>
</dbReference>
<evidence type="ECO:0000256" key="7">
    <source>
        <dbReference type="PIRSR" id="PIRSR615500-1"/>
    </source>
</evidence>
<dbReference type="GO" id="GO:0005576">
    <property type="term" value="C:extracellular region"/>
    <property type="evidence" value="ECO:0007669"/>
    <property type="project" value="UniProtKB-SubCell"/>
</dbReference>
<evidence type="ECO:0000313" key="17">
    <source>
        <dbReference type="Proteomes" id="UP001162541"/>
    </source>
</evidence>
<dbReference type="InterPro" id="IPR023827">
    <property type="entry name" value="Peptidase_S8_Asp-AS"/>
</dbReference>
<proteinExistence type="inferred from homology"/>
<feature type="active site" description="Charge relay system" evidence="7 8">
    <location>
        <position position="621"/>
    </location>
</feature>
<dbReference type="InterPro" id="IPR045051">
    <property type="entry name" value="SBT"/>
</dbReference>
<name>A0A176VPE3_MARPO</name>
<reference evidence="15 16" key="1">
    <citation type="submission" date="2016-03" db="EMBL/GenBank/DDBJ databases">
        <title>Mechanisms controlling the formation of the plant cell surface in tip-growing cells are functionally conserved among land plants.</title>
        <authorList>
            <person name="Honkanen S."/>
            <person name="Jones V.A."/>
            <person name="Morieri G."/>
            <person name="Champion C."/>
            <person name="Hetherington A.J."/>
            <person name="Kelly S."/>
            <person name="Saint-Marcoux D."/>
            <person name="Proust H."/>
            <person name="Prescott H."/>
            <person name="Dolan L."/>
        </authorList>
    </citation>
    <scope>NUCLEOTIDE SEQUENCE [LARGE SCALE GENOMIC DNA]</scope>
    <source>
        <strain evidence="16">cv. Tak-1 and cv. Tak-2</strain>
        <tissue evidence="15">Whole gametophyte</tissue>
    </source>
</reference>
<dbReference type="CDD" id="cd04852">
    <property type="entry name" value="Peptidases_S8_3"/>
    <property type="match status" value="1"/>
</dbReference>
<dbReference type="PANTHER" id="PTHR10795">
    <property type="entry name" value="PROPROTEIN CONVERTASE SUBTILISIN/KEXIN"/>
    <property type="match status" value="1"/>
</dbReference>
<evidence type="ECO:0000256" key="2">
    <source>
        <dbReference type="ARBA" id="ARBA00011073"/>
    </source>
</evidence>
<dbReference type="Pfam" id="PF00082">
    <property type="entry name" value="Peptidase_S8"/>
    <property type="match status" value="1"/>
</dbReference>
<feature type="active site" description="Charge relay system" evidence="7 8">
    <location>
        <position position="183"/>
    </location>
</feature>
<dbReference type="EMBL" id="AP019871">
    <property type="protein sequence ID" value="BBN14002.1"/>
    <property type="molecule type" value="Genomic_DNA"/>
</dbReference>
<keyword evidence="6" id="KW-0325">Glycoprotein</keyword>
<dbReference type="InterPro" id="IPR000209">
    <property type="entry name" value="Peptidase_S8/S53_dom"/>
</dbReference>
<keyword evidence="16" id="KW-1185">Reference proteome</keyword>
<dbReference type="CDD" id="cd02120">
    <property type="entry name" value="PA_subtilisin_like"/>
    <property type="match status" value="1"/>
</dbReference>
<dbReference type="SUPFAM" id="SSF52743">
    <property type="entry name" value="Subtilisin-like"/>
    <property type="match status" value="1"/>
</dbReference>
<protein>
    <recommendedName>
        <fullName evidence="18">Subtilisin-like protease</fullName>
    </recommendedName>
</protein>
<sequence>MKCTGMIKMVQPADYLMVVLIVATVFFQSVASDPTFEPTSSSNVYIVRLRGDSVQQRVSAAATTAAADLSSNSSRFEFQPVEYAEYLKSSHDNFLAQVLAPNSYEKLYSYTYLLNALSVQLREGGDQANAIKSHPDVLFVEQESLFRKATTHTPEFLGLPYGAWQLAGGAEHAGEDIVIGMLDTGINPSHVSFSSDGYGPLKNWRGKCVLSVSFPDGSCNNKIVGAQYFAKGIMAANLFNATYDFASPLDGDGHGTHTSSIAAGNRGVPVIVRDHNYGYASGVAPRARLAIYKVIYRDGGFLSDVLAGIDQAVQDGVHVLSISLGSTSGTYGVPALNTFDVALLFAVKAGVVVVHAAGNNGPYPLSMNSFGPWVISVAAGISDRSYPNPVILKNAGAFPGAGFSAGTPDEKFYPLIYAEDAFVNSTSAYDAEYFSYCQDSAPFNARLVKGKILMCNFVEYYSGGAAAQFQAALATAKNLSAVGLIILTEPTDIGREKGSTFDPIPFYLPASFVTDANASSEILDYYKLKTKKNKTGYIYEFGAYARLTDSREASFKVEAPQVSSFSARGPVYANTVTSVIADVLKPDILAPGNQIWGAWSPAGIDMNGYSGQEFALLSGTSMATPHIAGVVALLRQRHPEWCVSAIQSAILTSATQEDTRRRRLLAQQPSTNASLLLGPGTPFDFGYGAVNPTAALDPGLAFLTEYQDHINFLCTLPGADANTVQDATGGTCRTHPGARSSDLNVPSITIANLIGTRTVRRVVTNVADWEETYTSAVHHPGGVVVAVSPAVFTIKPGGTVTFRVTFRAASTVQSFTFGSVIWTGSNSHVVHMPLSVSANSVTG</sequence>
<reference evidence="14" key="2">
    <citation type="journal article" date="2019" name="Curr. Biol.">
        <title>Chromatin organization in early land plants reveals an ancestral association between H3K27me3, transposons, and constitutive heterochromatin.</title>
        <authorList>
            <person name="Montgomery S.A."/>
            <person name="Tanizawa Y."/>
            <person name="Galik B."/>
            <person name="Wang N."/>
            <person name="Ito T."/>
            <person name="Mochizuki T."/>
            <person name="Akimcheva S."/>
            <person name="Bowman J."/>
            <person name="Cognat V."/>
            <person name="Drouard L."/>
            <person name="Ekker H."/>
            <person name="Houng S."/>
            <person name="Kohchi T."/>
            <person name="Lin S."/>
            <person name="Liu L.D."/>
            <person name="Nakamura Y."/>
            <person name="Valeeva L.R."/>
            <person name="Shakirov E.V."/>
            <person name="Shippen D.E."/>
            <person name="Wei W."/>
            <person name="Yagura M."/>
            <person name="Yamaoka S."/>
            <person name="Yamato K.T."/>
            <person name="Liu C."/>
            <person name="Berger F."/>
        </authorList>
    </citation>
    <scope>NUCLEOTIDE SEQUENCE [LARGE SCALE GENOMIC DNA]</scope>
    <source>
        <strain evidence="14">Tak-1</strain>
    </source>
</reference>
<dbReference type="Proteomes" id="UP001162541">
    <property type="component" value="Chromosome 6"/>
</dbReference>
<keyword evidence="10" id="KW-0732">Signal</keyword>
<evidence type="ECO:0000256" key="5">
    <source>
        <dbReference type="ARBA" id="ARBA00022825"/>
    </source>
</evidence>
<dbReference type="PRINTS" id="PR00723">
    <property type="entry name" value="SUBTILISIN"/>
</dbReference>
<feature type="chain" id="PRO_5042333722" description="Subtilisin-like protease" evidence="10">
    <location>
        <begin position="33"/>
        <end position="843"/>
    </location>
</feature>
<dbReference type="InterPro" id="IPR034197">
    <property type="entry name" value="Peptidases_S8_3"/>
</dbReference>
<dbReference type="PROSITE" id="PS00138">
    <property type="entry name" value="SUBTILASE_SER"/>
    <property type="match status" value="1"/>
</dbReference>
<comment type="subcellular location">
    <subcellularLocation>
        <location evidence="1">Secreted</location>
    </subcellularLocation>
</comment>
<dbReference type="GO" id="GO:0006508">
    <property type="term" value="P:proteolysis"/>
    <property type="evidence" value="ECO:0007669"/>
    <property type="project" value="UniProtKB-KW"/>
</dbReference>
<feature type="active site" description="Charge relay system" evidence="7 8">
    <location>
        <position position="254"/>
    </location>
</feature>
<evidence type="ECO:0000256" key="10">
    <source>
        <dbReference type="SAM" id="SignalP"/>
    </source>
</evidence>
<feature type="domain" description="Inhibitor I9" evidence="12">
    <location>
        <begin position="45"/>
        <end position="144"/>
    </location>
</feature>
<keyword evidence="5 8" id="KW-0720">Serine protease</keyword>
<organism evidence="15 16">
    <name type="scientific">Marchantia polymorpha subsp. ruderalis</name>
    <dbReference type="NCBI Taxonomy" id="1480154"/>
    <lineage>
        <taxon>Eukaryota</taxon>
        <taxon>Viridiplantae</taxon>
        <taxon>Streptophyta</taxon>
        <taxon>Embryophyta</taxon>
        <taxon>Marchantiophyta</taxon>
        <taxon>Marchantiopsida</taxon>
        <taxon>Marchantiidae</taxon>
        <taxon>Marchantiales</taxon>
        <taxon>Marchantiaceae</taxon>
        <taxon>Marchantia</taxon>
    </lineage>
</organism>
<keyword evidence="4 8" id="KW-0378">Hydrolase</keyword>
<dbReference type="SMR" id="A0A176VPE3"/>
<evidence type="ECO:0000256" key="8">
    <source>
        <dbReference type="PROSITE-ProRule" id="PRU01240"/>
    </source>
</evidence>
<evidence type="ECO:0000256" key="3">
    <source>
        <dbReference type="ARBA" id="ARBA00022670"/>
    </source>
</evidence>
<evidence type="ECO:0000256" key="4">
    <source>
        <dbReference type="ARBA" id="ARBA00022801"/>
    </source>
</evidence>
<evidence type="ECO:0000259" key="13">
    <source>
        <dbReference type="Pfam" id="PF17766"/>
    </source>
</evidence>
<dbReference type="Proteomes" id="UP000077202">
    <property type="component" value="Unassembled WGS sequence"/>
</dbReference>
<evidence type="ECO:0000256" key="9">
    <source>
        <dbReference type="RuleBase" id="RU003355"/>
    </source>
</evidence>
<reference evidence="17" key="3">
    <citation type="journal article" date="2020" name="Curr. Biol.">
        <title>Chromatin organization in early land plants reveals an ancestral association between H3K27me3, transposons, and constitutive heterochromatin.</title>
        <authorList>
            <person name="Montgomery S.A."/>
            <person name="Tanizawa Y."/>
            <person name="Galik B."/>
            <person name="Wang N."/>
            <person name="Ito T."/>
            <person name="Mochizuki T."/>
            <person name="Akimcheva S."/>
            <person name="Bowman J.L."/>
            <person name="Cognat V."/>
            <person name="Marechal-Drouard L."/>
            <person name="Ekker H."/>
            <person name="Hong S.F."/>
            <person name="Kohchi T."/>
            <person name="Lin S.S."/>
            <person name="Liu L.D."/>
            <person name="Nakamura Y."/>
            <person name="Valeeva L.R."/>
            <person name="Shakirov E.V."/>
            <person name="Shippen D.E."/>
            <person name="Wei W.L."/>
            <person name="Yagura M."/>
            <person name="Yamaoka S."/>
            <person name="Yamato K.T."/>
            <person name="Liu C."/>
            <person name="Berger F."/>
        </authorList>
    </citation>
    <scope>NUCLEOTIDE SEQUENCE [LARGE SCALE GENOMIC DNA]</scope>
    <source>
        <strain evidence="17">Tak-1</strain>
    </source>
</reference>
<evidence type="ECO:0000313" key="15">
    <source>
        <dbReference type="EMBL" id="OAE22151.1"/>
    </source>
</evidence>
<feature type="domain" description="Subtilisin-like protease fibronectin type-III" evidence="13">
    <location>
        <begin position="742"/>
        <end position="836"/>
    </location>
</feature>
<evidence type="ECO:0000256" key="6">
    <source>
        <dbReference type="ARBA" id="ARBA00023180"/>
    </source>
</evidence>
<keyword evidence="3 8" id="KW-0645">Protease</keyword>
<dbReference type="Gene3D" id="2.60.40.2310">
    <property type="match status" value="1"/>
</dbReference>
<feature type="domain" description="Peptidase S8/S53" evidence="11">
    <location>
        <begin position="174"/>
        <end position="688"/>
    </location>
</feature>
<evidence type="ECO:0008006" key="18">
    <source>
        <dbReference type="Google" id="ProtNLM"/>
    </source>
</evidence>
<dbReference type="Pfam" id="PF05922">
    <property type="entry name" value="Inhibitor_I9"/>
    <property type="match status" value="1"/>
</dbReference>
<evidence type="ECO:0000259" key="12">
    <source>
        <dbReference type="Pfam" id="PF05922"/>
    </source>
</evidence>
<accession>A0A176VPE3</accession>
<feature type="signal peptide" evidence="10">
    <location>
        <begin position="1"/>
        <end position="32"/>
    </location>
</feature>
<dbReference type="InterPro" id="IPR023828">
    <property type="entry name" value="Peptidase_S8_Ser-AS"/>
</dbReference>
<evidence type="ECO:0000313" key="16">
    <source>
        <dbReference type="Proteomes" id="UP000077202"/>
    </source>
</evidence>